<evidence type="ECO:0000313" key="2">
    <source>
        <dbReference type="EMBL" id="VFQ71959.1"/>
    </source>
</evidence>
<dbReference type="AlphaFoldDB" id="A0A484L6J7"/>
<feature type="region of interest" description="Disordered" evidence="1">
    <location>
        <begin position="1"/>
        <end position="20"/>
    </location>
</feature>
<feature type="compositionally biased region" description="Acidic residues" evidence="1">
    <location>
        <begin position="1"/>
        <end position="15"/>
    </location>
</feature>
<feature type="region of interest" description="Disordered" evidence="1">
    <location>
        <begin position="154"/>
        <end position="175"/>
    </location>
</feature>
<sequence length="260" mass="29673">MEDDLSQEDEEDESSSYEHLYAFERLGDPKLKKRRVSSFDQLEDRRLSRKMDLRLNINERREESPAISQARSQEKKKTASENEVDDLPEMVRELKKRVDAKNPYCSEILDEKGERLQTFISRWEKEARDVQGADDQALIAMLQVALAQGNVCKGEPHKSKKVAPETREAREKKRKDCAKVSYPTGYQASRPPIHVVQKLPHPLTFVKATTSKLRLNTVNIIVIASTHNIANCNTLKKEMNQPIARGLAPKGDRPALRAPT</sequence>
<feature type="compositionally biased region" description="Basic and acidic residues" evidence="1">
    <location>
        <begin position="53"/>
        <end position="64"/>
    </location>
</feature>
<protein>
    <submittedName>
        <fullName evidence="2">Uncharacterized protein</fullName>
    </submittedName>
</protein>
<keyword evidence="3" id="KW-1185">Reference proteome</keyword>
<reference evidence="2 3" key="1">
    <citation type="submission" date="2018-04" db="EMBL/GenBank/DDBJ databases">
        <authorList>
            <person name="Vogel A."/>
        </authorList>
    </citation>
    <scope>NUCLEOTIDE SEQUENCE [LARGE SCALE GENOMIC DNA]</scope>
</reference>
<organism evidence="2 3">
    <name type="scientific">Cuscuta campestris</name>
    <dbReference type="NCBI Taxonomy" id="132261"/>
    <lineage>
        <taxon>Eukaryota</taxon>
        <taxon>Viridiplantae</taxon>
        <taxon>Streptophyta</taxon>
        <taxon>Embryophyta</taxon>
        <taxon>Tracheophyta</taxon>
        <taxon>Spermatophyta</taxon>
        <taxon>Magnoliopsida</taxon>
        <taxon>eudicotyledons</taxon>
        <taxon>Gunneridae</taxon>
        <taxon>Pentapetalae</taxon>
        <taxon>asterids</taxon>
        <taxon>lamiids</taxon>
        <taxon>Solanales</taxon>
        <taxon>Convolvulaceae</taxon>
        <taxon>Cuscuteae</taxon>
        <taxon>Cuscuta</taxon>
        <taxon>Cuscuta subgen. Grammica</taxon>
        <taxon>Cuscuta sect. Cleistogrammica</taxon>
    </lineage>
</organism>
<feature type="compositionally biased region" description="Basic and acidic residues" evidence="1">
    <location>
        <begin position="154"/>
        <end position="171"/>
    </location>
</feature>
<accession>A0A484L6J7</accession>
<gene>
    <name evidence="2" type="ORF">CCAM_LOCUS13735</name>
</gene>
<feature type="region of interest" description="Disordered" evidence="1">
    <location>
        <begin position="53"/>
        <end position="88"/>
    </location>
</feature>
<dbReference type="EMBL" id="OOIL02001093">
    <property type="protein sequence ID" value="VFQ71959.1"/>
    <property type="molecule type" value="Genomic_DNA"/>
</dbReference>
<evidence type="ECO:0000256" key="1">
    <source>
        <dbReference type="SAM" id="MobiDB-lite"/>
    </source>
</evidence>
<proteinExistence type="predicted"/>
<dbReference type="Proteomes" id="UP000595140">
    <property type="component" value="Unassembled WGS sequence"/>
</dbReference>
<evidence type="ECO:0000313" key="3">
    <source>
        <dbReference type="Proteomes" id="UP000595140"/>
    </source>
</evidence>
<name>A0A484L6J7_9ASTE</name>